<accession>A0ACC6A044</accession>
<sequence>MRYPFAVNHYIWPAGWPLGDFLDLAARLGAGSVALTRRALSEMAPDRLRRELYRRDLSVSSLNSAGYFTDPDAAFQARQAEENRRLVQAAATLEAGALCVITGGAGAFDRLPDARARFVDKLGALDGEAEAVGVTLGLEPIHPAECLTKGVCNSIHQALDVIRDLSATRLIVDLYHSAHDPELGALLGGQPAHPVVLQVCEPVMRAGAMHRDLPLSDWAARCVATARDSGFQGAIEVELFERDLFGRDPARLLSSVFPSVWAAQY</sequence>
<proteinExistence type="predicted"/>
<dbReference type="EMBL" id="JAMQGO010000008">
    <property type="protein sequence ID" value="MCM2562979.1"/>
    <property type="molecule type" value="Genomic_DNA"/>
</dbReference>
<keyword evidence="1" id="KW-0413">Isomerase</keyword>
<organism evidence="1 2">
    <name type="scientific">Lutimaribacter degradans</name>
    <dbReference type="NCBI Taxonomy" id="2945989"/>
    <lineage>
        <taxon>Bacteria</taxon>
        <taxon>Pseudomonadati</taxon>
        <taxon>Pseudomonadota</taxon>
        <taxon>Alphaproteobacteria</taxon>
        <taxon>Rhodobacterales</taxon>
        <taxon>Roseobacteraceae</taxon>
        <taxon>Lutimaribacter</taxon>
    </lineage>
</organism>
<gene>
    <name evidence="1" type="ORF">M8744_12565</name>
</gene>
<dbReference type="Proteomes" id="UP001203036">
    <property type="component" value="Unassembled WGS sequence"/>
</dbReference>
<protein>
    <submittedName>
        <fullName evidence="1">Sugar phosphate isomerase/epimerase</fullName>
    </submittedName>
</protein>
<reference evidence="1" key="1">
    <citation type="submission" date="2022-06" db="EMBL/GenBank/DDBJ databases">
        <title>Lutimaribacter sp. EGI FJ00013, a novel bacterium isolated from a salt lake sediment enrichment.</title>
        <authorList>
            <person name="Gao L."/>
            <person name="Fang B.-Z."/>
            <person name="Li W.-J."/>
        </authorList>
    </citation>
    <scope>NUCLEOTIDE SEQUENCE</scope>
    <source>
        <strain evidence="1">EGI FJ00013</strain>
    </source>
</reference>
<name>A0ACC6A044_9RHOB</name>
<evidence type="ECO:0000313" key="1">
    <source>
        <dbReference type="EMBL" id="MCM2562979.1"/>
    </source>
</evidence>
<comment type="caution">
    <text evidence="1">The sequence shown here is derived from an EMBL/GenBank/DDBJ whole genome shotgun (WGS) entry which is preliminary data.</text>
</comment>
<evidence type="ECO:0000313" key="2">
    <source>
        <dbReference type="Proteomes" id="UP001203036"/>
    </source>
</evidence>
<keyword evidence="2" id="KW-1185">Reference proteome</keyword>